<dbReference type="GO" id="GO:0015205">
    <property type="term" value="F:nucleobase transmembrane transporter activity"/>
    <property type="evidence" value="ECO:0007669"/>
    <property type="project" value="UniProtKB-ARBA"/>
</dbReference>
<evidence type="ECO:0000313" key="7">
    <source>
        <dbReference type="Proteomes" id="UP000218677"/>
    </source>
</evidence>
<feature type="transmembrane region" description="Helical" evidence="5">
    <location>
        <begin position="36"/>
        <end position="53"/>
    </location>
</feature>
<evidence type="ECO:0000256" key="5">
    <source>
        <dbReference type="SAM" id="Phobius"/>
    </source>
</evidence>
<feature type="transmembrane region" description="Helical" evidence="5">
    <location>
        <begin position="110"/>
        <end position="133"/>
    </location>
</feature>
<reference evidence="7" key="1">
    <citation type="submission" date="2017-09" db="EMBL/GenBank/DDBJ databases">
        <authorList>
            <person name="Cho G.-S."/>
            <person name="Oguntoyinbo F.A."/>
            <person name="Cnockaert M."/>
            <person name="Kabisch J."/>
            <person name="Neve H."/>
            <person name="Bockelmann W."/>
            <person name="Wenning M."/>
            <person name="Franz C.M."/>
            <person name="Vandamme P."/>
        </authorList>
    </citation>
    <scope>NUCLEOTIDE SEQUENCE [LARGE SCALE GENOMIC DNA]</scope>
    <source>
        <strain evidence="7">MBT G8648</strain>
    </source>
</reference>
<keyword evidence="3 5" id="KW-1133">Transmembrane helix</keyword>
<dbReference type="EMBL" id="NWUX01000013">
    <property type="protein sequence ID" value="PCF94974.1"/>
    <property type="molecule type" value="Genomic_DNA"/>
</dbReference>
<protein>
    <submittedName>
        <fullName evidence="6">Xanthine/uracil/vitamin C permease</fullName>
    </submittedName>
</protein>
<dbReference type="GO" id="GO:0016020">
    <property type="term" value="C:membrane"/>
    <property type="evidence" value="ECO:0007669"/>
    <property type="project" value="UniProtKB-SubCell"/>
</dbReference>
<dbReference type="InterPro" id="IPR006043">
    <property type="entry name" value="NCS2"/>
</dbReference>
<evidence type="ECO:0000256" key="1">
    <source>
        <dbReference type="ARBA" id="ARBA00004141"/>
    </source>
</evidence>
<feature type="transmembrane region" description="Helical" evidence="5">
    <location>
        <begin position="65"/>
        <end position="90"/>
    </location>
</feature>
<dbReference type="Proteomes" id="UP000218677">
    <property type="component" value="Unassembled WGS sequence"/>
</dbReference>
<gene>
    <name evidence="6" type="ORF">CPA45_14095</name>
</gene>
<keyword evidence="4 5" id="KW-0472">Membrane</keyword>
<comment type="caution">
    <text evidence="6">The sequence shown here is derived from an EMBL/GenBank/DDBJ whole genome shotgun (WGS) entry which is preliminary data.</text>
</comment>
<accession>A0A2A4HLP4</accession>
<evidence type="ECO:0000256" key="2">
    <source>
        <dbReference type="ARBA" id="ARBA00022692"/>
    </source>
</evidence>
<proteinExistence type="predicted"/>
<name>A0A2A4HLP4_9GAMM</name>
<comment type="subcellular location">
    <subcellularLocation>
        <location evidence="1">Membrane</location>
        <topology evidence="1">Multi-pass membrane protein</topology>
    </subcellularLocation>
</comment>
<feature type="transmembrane region" description="Helical" evidence="5">
    <location>
        <begin position="348"/>
        <end position="370"/>
    </location>
</feature>
<sequence length="457" mass="50268">MQLKHRQHGEEQPYWPAGPFKIRLPLIHYRWEMAEMIQGLIMFVVSLAMIPLLEQYLGLPYDVALAYVVVCGIGFMLPALLGVPMVPGWITPAVPVVLAFLGDFEPGPEAIQALFALQFLVFLIFLILGVTGLGRKLVHLVPNSLQAGIIIGAGIAAITGEIQQGGRLAETPISLIAGMLIAIFMLFSLAFKRWVEDHSIMRKIANYGMVPGMIIAILVAWAIGEYPRPTIEWGITQPNFTEMWNYLPFTVGFPGVDVFILAVPTAIIAYVIAFGDIVVGRTLMSRVDHIRTDEKIDYSTDRIHHVTAIRNGMHAFFAPYPGLAGPIWTAVTATMAERYKNGRNAMESIYSGGGTFWITGFIALFTLPLVSMFQPVLPIALSLTLLLTGYICLMVGIEQTKTTAERGVAGTMAVVLAVYGAGWGLATGVVLYMLVQKKNLFGRETKAEKETEEHDQR</sequence>
<feature type="transmembrane region" description="Helical" evidence="5">
    <location>
        <begin position="204"/>
        <end position="223"/>
    </location>
</feature>
<feature type="transmembrane region" description="Helical" evidence="5">
    <location>
        <begin position="376"/>
        <end position="397"/>
    </location>
</feature>
<organism evidence="6 7">
    <name type="scientific">Vreelandella nigrificans</name>
    <dbReference type="NCBI Taxonomy" id="2042704"/>
    <lineage>
        <taxon>Bacteria</taxon>
        <taxon>Pseudomonadati</taxon>
        <taxon>Pseudomonadota</taxon>
        <taxon>Gammaproteobacteria</taxon>
        <taxon>Oceanospirillales</taxon>
        <taxon>Halomonadaceae</taxon>
        <taxon>Vreelandella</taxon>
    </lineage>
</organism>
<feature type="transmembrane region" description="Helical" evidence="5">
    <location>
        <begin position="258"/>
        <end position="279"/>
    </location>
</feature>
<dbReference type="AlphaFoldDB" id="A0A2A4HLP4"/>
<evidence type="ECO:0000256" key="4">
    <source>
        <dbReference type="ARBA" id="ARBA00023136"/>
    </source>
</evidence>
<evidence type="ECO:0000256" key="3">
    <source>
        <dbReference type="ARBA" id="ARBA00022989"/>
    </source>
</evidence>
<feature type="transmembrane region" description="Helical" evidence="5">
    <location>
        <begin position="172"/>
        <end position="192"/>
    </location>
</feature>
<keyword evidence="7" id="KW-1185">Reference proteome</keyword>
<feature type="transmembrane region" description="Helical" evidence="5">
    <location>
        <begin position="409"/>
        <end position="435"/>
    </location>
</feature>
<dbReference type="Pfam" id="PF00860">
    <property type="entry name" value="Xan_ur_permease"/>
    <property type="match status" value="1"/>
</dbReference>
<dbReference type="RefSeq" id="WP_096652502.1">
    <property type="nucleotide sequence ID" value="NZ_NWUX01000013.1"/>
</dbReference>
<dbReference type="OrthoDB" id="354989at2"/>
<evidence type="ECO:0000313" key="6">
    <source>
        <dbReference type="EMBL" id="PCF94974.1"/>
    </source>
</evidence>
<keyword evidence="2 5" id="KW-0812">Transmembrane</keyword>
<feature type="transmembrane region" description="Helical" evidence="5">
    <location>
        <begin position="140"/>
        <end position="160"/>
    </location>
</feature>